<keyword evidence="1" id="KW-0732">Signal</keyword>
<sequence>MGLVFLVLINEPKLKQERKLRIFITKSTDSLIVFIINLLVTVLFLHNPTTTKAQQPAYRHHECPNTTTTSYQANRNTLLSSLSSNSIHANHGFFNTTVGTSRKTVYGLFLCRGDYFITFCRSCVALAADDIARCCPVETTAVIWYDECFLRYSDSKIFAVVADSYTCGESEQHRG</sequence>
<evidence type="ECO:0000256" key="2">
    <source>
        <dbReference type="ARBA" id="ARBA00022737"/>
    </source>
</evidence>
<dbReference type="PaxDb" id="3635-A0A1U8LX75"/>
<evidence type="ECO:0000256" key="1">
    <source>
        <dbReference type="ARBA" id="ARBA00022729"/>
    </source>
</evidence>
<name>A0A1U8LX75_GOSHI</name>
<dbReference type="InterPro" id="IPR002902">
    <property type="entry name" value="GNK2"/>
</dbReference>
<accession>A0A1U8LX75</accession>
<protein>
    <submittedName>
        <fullName evidence="5">Cysteine-rich receptor-like protein kinase 9</fullName>
    </submittedName>
</protein>
<dbReference type="STRING" id="3635.A0A1U8LX75"/>
<keyword evidence="4" id="KW-1185">Reference proteome</keyword>
<dbReference type="PANTHER" id="PTHR32099">
    <property type="entry name" value="CYSTEINE-RICH REPEAT SECRETORY PROTEIN"/>
    <property type="match status" value="1"/>
</dbReference>
<dbReference type="KEGG" id="ghi:107930806"/>
<gene>
    <name evidence="5" type="primary">LOC107930806</name>
</gene>
<feature type="domain" description="Gnk2-homologous" evidence="3">
    <location>
        <begin position="53"/>
        <end position="157"/>
    </location>
</feature>
<dbReference type="Gene3D" id="3.30.430.20">
    <property type="entry name" value="Gnk2 domain, C-X8-C-X2-C motif"/>
    <property type="match status" value="1"/>
</dbReference>
<reference evidence="4" key="1">
    <citation type="journal article" date="2020" name="Nat. Genet.">
        <title>Genomic diversifications of five Gossypium allopolyploid species and their impact on cotton improvement.</title>
        <authorList>
            <person name="Chen Z.J."/>
            <person name="Sreedasyam A."/>
            <person name="Ando A."/>
            <person name="Song Q."/>
            <person name="De Santiago L.M."/>
            <person name="Hulse-Kemp A.M."/>
            <person name="Ding M."/>
            <person name="Ye W."/>
            <person name="Kirkbride R.C."/>
            <person name="Jenkins J."/>
            <person name="Plott C."/>
            <person name="Lovell J."/>
            <person name="Lin Y.M."/>
            <person name="Vaughn R."/>
            <person name="Liu B."/>
            <person name="Simpson S."/>
            <person name="Scheffler B.E."/>
            <person name="Wen L."/>
            <person name="Saski C.A."/>
            <person name="Grover C.E."/>
            <person name="Hu G."/>
            <person name="Conover J.L."/>
            <person name="Carlson J.W."/>
            <person name="Shu S."/>
            <person name="Boston L.B."/>
            <person name="Williams M."/>
            <person name="Peterson D.G."/>
            <person name="McGee K."/>
            <person name="Jones D.C."/>
            <person name="Wendel J.F."/>
            <person name="Stelly D.M."/>
            <person name="Grimwood J."/>
            <person name="Schmutz J."/>
        </authorList>
    </citation>
    <scope>NUCLEOTIDE SEQUENCE [LARGE SCALE GENOMIC DNA]</scope>
    <source>
        <strain evidence="4">cv. TM-1</strain>
    </source>
</reference>
<dbReference type="AlphaFoldDB" id="A0A1U8LX75"/>
<evidence type="ECO:0000313" key="5">
    <source>
        <dbReference type="RefSeq" id="XP_016718013.1"/>
    </source>
</evidence>
<reference evidence="5" key="2">
    <citation type="submission" date="2025-08" db="UniProtKB">
        <authorList>
            <consortium name="RefSeq"/>
        </authorList>
    </citation>
    <scope>IDENTIFICATION</scope>
</reference>
<dbReference type="PANTHER" id="PTHR32099:SF42">
    <property type="entry name" value="CYSTEINE-RICH RECEPTOR-LIKE PROTEIN KINASE 9-RELATED"/>
    <property type="match status" value="1"/>
</dbReference>
<evidence type="ECO:0000259" key="3">
    <source>
        <dbReference type="PROSITE" id="PS51473"/>
    </source>
</evidence>
<proteinExistence type="predicted"/>
<organism evidence="4 5">
    <name type="scientific">Gossypium hirsutum</name>
    <name type="common">Upland cotton</name>
    <name type="synonym">Gossypium mexicanum</name>
    <dbReference type="NCBI Taxonomy" id="3635"/>
    <lineage>
        <taxon>Eukaryota</taxon>
        <taxon>Viridiplantae</taxon>
        <taxon>Streptophyta</taxon>
        <taxon>Embryophyta</taxon>
        <taxon>Tracheophyta</taxon>
        <taxon>Spermatophyta</taxon>
        <taxon>Magnoliopsida</taxon>
        <taxon>eudicotyledons</taxon>
        <taxon>Gunneridae</taxon>
        <taxon>Pentapetalae</taxon>
        <taxon>rosids</taxon>
        <taxon>malvids</taxon>
        <taxon>Malvales</taxon>
        <taxon>Malvaceae</taxon>
        <taxon>Malvoideae</taxon>
        <taxon>Gossypium</taxon>
    </lineage>
</organism>
<dbReference type="Pfam" id="PF01657">
    <property type="entry name" value="Stress-antifung"/>
    <property type="match status" value="1"/>
</dbReference>
<dbReference type="GeneID" id="107930806"/>
<dbReference type="Proteomes" id="UP000818029">
    <property type="component" value="Chromosome A07"/>
</dbReference>
<dbReference type="PROSITE" id="PS51473">
    <property type="entry name" value="GNK2"/>
    <property type="match status" value="1"/>
</dbReference>
<dbReference type="FunFam" id="3.30.430.20:FF:000003">
    <property type="entry name" value="Cysteine-rich RLK (RECEPTOR-like protein kinase) 10"/>
    <property type="match status" value="1"/>
</dbReference>
<dbReference type="RefSeq" id="XP_016718013.1">
    <property type="nucleotide sequence ID" value="XM_016862524.2"/>
</dbReference>
<keyword evidence="2" id="KW-0677">Repeat</keyword>
<dbReference type="CDD" id="cd23509">
    <property type="entry name" value="Gnk2-like"/>
    <property type="match status" value="1"/>
</dbReference>
<evidence type="ECO:0000313" key="4">
    <source>
        <dbReference type="Proteomes" id="UP000818029"/>
    </source>
</evidence>
<dbReference type="InterPro" id="IPR038408">
    <property type="entry name" value="GNK2_sf"/>
</dbReference>